<evidence type="ECO:0000259" key="2">
    <source>
        <dbReference type="Pfam" id="PF00534"/>
    </source>
</evidence>
<dbReference type="Gene3D" id="3.40.50.2000">
    <property type="entry name" value="Glycogen Phosphorylase B"/>
    <property type="match status" value="1"/>
</dbReference>
<feature type="domain" description="Glycosyl transferase family 1" evidence="2">
    <location>
        <begin position="267"/>
        <end position="404"/>
    </location>
</feature>
<dbReference type="Pfam" id="PF00534">
    <property type="entry name" value="Glycos_transf_1"/>
    <property type="match status" value="1"/>
</dbReference>
<dbReference type="PANTHER" id="PTHR45947:SF3">
    <property type="entry name" value="SULFOQUINOVOSYL TRANSFERASE SQD2"/>
    <property type="match status" value="1"/>
</dbReference>
<name>A0A9W7LAV0_9STRA</name>
<dbReference type="OrthoDB" id="72938at2759"/>
<accession>A0A9W7LAV0</accession>
<evidence type="ECO:0000256" key="1">
    <source>
        <dbReference type="ARBA" id="ARBA00022676"/>
    </source>
</evidence>
<dbReference type="EMBL" id="BRYA01000176">
    <property type="protein sequence ID" value="GMI42604.1"/>
    <property type="molecule type" value="Genomic_DNA"/>
</dbReference>
<proteinExistence type="predicted"/>
<gene>
    <name evidence="3" type="ORF">TrCOL_g4584</name>
</gene>
<dbReference type="CDD" id="cd03801">
    <property type="entry name" value="GT4_PimA-like"/>
    <property type="match status" value="1"/>
</dbReference>
<sequence>MATSCKGGMEVALVGQTSLDGQAYRWRDLGGQLASSGCRVKFVTLSGDEGGEGKKELRRMLEGVGVEWVEVRTPEVGGRGIKEQGVDCGVSGGLARVCPRDRVTSYMVRERRRKEAQGDWGGEVEDWVKEVWEAMEEPFRGADAVLVANTGYHQDKIIVEAARLNAGVVGMDLANLSPPLGAGVDFFVSPSRGVRYGKGVELGRITSRGGGGYVVPLDLGEDEVICRAEKEGECRGEKEDNGGDAEEMKRVIQSHLTSLSCHSNCLKLVHVGRLSPEKNPTYLLSSFGHLVRTMNKEAVLFIVGGGNMLRPLKLVAEEILGHELHRRVVWLGRVPREVVPTILEGMDAFVNPNLNPEETFCLANVEAMYEGLPLVSHGYGGVGDYLVSGVNGVRVEEVGVEEFGRGMWVKGTWSWGEGGREGVRRLYGGKKQGKEMEGVFREMLAGGGGRKTCKVSRVKYERVEFWDRERRNATAAVEVECEGLRMGCEEATAFAVCGDDEICKGRVKEALAEACTGGVEGRRVAEVDFGDACFGFEVDLSGVGYGVEGIRLCPWDDDLDGLVMGWCERFGLGGEICGTVMEQIGGTLQWNRYSEWVGGMFLSAGEGWMELW</sequence>
<protein>
    <recommendedName>
        <fullName evidence="2">Glycosyl transferase family 1 domain-containing protein</fullName>
    </recommendedName>
</protein>
<evidence type="ECO:0000313" key="3">
    <source>
        <dbReference type="EMBL" id="GMI42604.1"/>
    </source>
</evidence>
<organism evidence="3 4">
    <name type="scientific">Triparma columacea</name>
    <dbReference type="NCBI Taxonomy" id="722753"/>
    <lineage>
        <taxon>Eukaryota</taxon>
        <taxon>Sar</taxon>
        <taxon>Stramenopiles</taxon>
        <taxon>Ochrophyta</taxon>
        <taxon>Bolidophyceae</taxon>
        <taxon>Parmales</taxon>
        <taxon>Triparmaceae</taxon>
        <taxon>Triparma</taxon>
    </lineage>
</organism>
<keyword evidence="1" id="KW-0808">Transferase</keyword>
<dbReference type="InterPro" id="IPR001296">
    <property type="entry name" value="Glyco_trans_1"/>
</dbReference>
<dbReference type="Proteomes" id="UP001165065">
    <property type="component" value="Unassembled WGS sequence"/>
</dbReference>
<evidence type="ECO:0000313" key="4">
    <source>
        <dbReference type="Proteomes" id="UP001165065"/>
    </source>
</evidence>
<reference evidence="4" key="1">
    <citation type="journal article" date="2023" name="Commun. Biol.">
        <title>Genome analysis of Parmales, the sister group of diatoms, reveals the evolutionary specialization of diatoms from phago-mixotrophs to photoautotrophs.</title>
        <authorList>
            <person name="Ban H."/>
            <person name="Sato S."/>
            <person name="Yoshikawa S."/>
            <person name="Yamada K."/>
            <person name="Nakamura Y."/>
            <person name="Ichinomiya M."/>
            <person name="Sato N."/>
            <person name="Blanc-Mathieu R."/>
            <person name="Endo H."/>
            <person name="Kuwata A."/>
            <person name="Ogata H."/>
        </authorList>
    </citation>
    <scope>NUCLEOTIDE SEQUENCE [LARGE SCALE GENOMIC DNA]</scope>
</reference>
<dbReference type="GO" id="GO:0016757">
    <property type="term" value="F:glycosyltransferase activity"/>
    <property type="evidence" value="ECO:0007669"/>
    <property type="project" value="UniProtKB-KW"/>
</dbReference>
<dbReference type="PANTHER" id="PTHR45947">
    <property type="entry name" value="SULFOQUINOVOSYL TRANSFERASE SQD2"/>
    <property type="match status" value="1"/>
</dbReference>
<keyword evidence="4" id="KW-1185">Reference proteome</keyword>
<dbReference type="InterPro" id="IPR050194">
    <property type="entry name" value="Glycosyltransferase_grp1"/>
</dbReference>
<comment type="caution">
    <text evidence="3">The sequence shown here is derived from an EMBL/GenBank/DDBJ whole genome shotgun (WGS) entry which is preliminary data.</text>
</comment>
<dbReference type="SUPFAM" id="SSF53756">
    <property type="entry name" value="UDP-Glycosyltransferase/glycogen phosphorylase"/>
    <property type="match status" value="1"/>
</dbReference>
<dbReference type="AlphaFoldDB" id="A0A9W7LAV0"/>
<keyword evidence="1" id="KW-0328">Glycosyltransferase</keyword>